<proteinExistence type="inferred from homology"/>
<evidence type="ECO:0000259" key="6">
    <source>
        <dbReference type="Pfam" id="PF08386"/>
    </source>
</evidence>
<evidence type="ECO:0000259" key="5">
    <source>
        <dbReference type="Pfam" id="PF00561"/>
    </source>
</evidence>
<sequence>MLRVVLAFLTITSVATGRQLLARDTTFNWTTLQAQSNLTRSPCYGDLQCAKLTYADPTAGIAELALAISPSLFAADDPRYRGPLLFNPGGPGGSGVQYLVALEDYFRERVGPGYDIVGFDPRGVGDSTPRIAFFESPAEALALFATYPVSLNDRASAFGRAYALSEIMGELAIARQQVVLESVGTAAIARDMLEITHAFGFEKVTYWGISYGTVIGSAFAAAFPDKIAGMILDGVLNAHEWFAGVDTTSLLSASDALDAFYTACAAAGPNACALAAATPEAVRSRVDALLFSLQIAPVPVRPATALGVVDAPLLLDQLYETLISPYASGAAFAAAVAALETGDGAPIYANSSAASIGALAAAPSSEGNVSAGFIDIVAPIACGDSGGRGLRTLADSRVEYDGVVAQENFWNVLFGLLTGPCATWNISAKDALNGTFVTNTSAPILLISNIRDPLTPIHNGMNMFEGFAGSVLLTQNSTGHTSLAAPSTCTDRAILAYFENGTLPAAGTVYSDAACCAFLADIQENPFDSVQCAAEAHEALRLVLHGDIAISPALEAQGTFGSSSPPIATLGQDTDALVDCSDIISAPKAQNFGATVLPAGKSLADVEQACAETPFPSLSTAPGPATSVARIPPPPGA</sequence>
<dbReference type="InterPro" id="IPR013595">
    <property type="entry name" value="Pept_S33_TAP-like_C"/>
</dbReference>
<evidence type="ECO:0000313" key="9">
    <source>
        <dbReference type="Proteomes" id="UP000053257"/>
    </source>
</evidence>
<evidence type="ECO:0008006" key="10">
    <source>
        <dbReference type="Google" id="ProtNLM"/>
    </source>
</evidence>
<feature type="region of interest" description="Disordered" evidence="3">
    <location>
        <begin position="614"/>
        <end position="637"/>
    </location>
</feature>
<comment type="similarity">
    <text evidence="1">Belongs to the peptidase S33 family.</text>
</comment>
<dbReference type="STRING" id="745531.A0A0C3S8N9"/>
<evidence type="ECO:0000313" key="8">
    <source>
        <dbReference type="EMBL" id="KIP07572.1"/>
    </source>
</evidence>
<dbReference type="OrthoDB" id="425534at2759"/>
<keyword evidence="4" id="KW-0732">Signal</keyword>
<dbReference type="InterPro" id="IPR010255">
    <property type="entry name" value="Haem_peroxidase_sf"/>
</dbReference>
<dbReference type="Gene3D" id="1.10.520.10">
    <property type="match status" value="2"/>
</dbReference>
<accession>A0A0C3S8N9</accession>
<name>A0A0C3S8N9_PHLG1</name>
<dbReference type="Proteomes" id="UP000053257">
    <property type="component" value="Unassembled WGS sequence"/>
</dbReference>
<evidence type="ECO:0000256" key="4">
    <source>
        <dbReference type="SAM" id="SignalP"/>
    </source>
</evidence>
<dbReference type="GO" id="GO:0006979">
    <property type="term" value="P:response to oxidative stress"/>
    <property type="evidence" value="ECO:0007669"/>
    <property type="project" value="InterPro"/>
</dbReference>
<reference evidence="8 9" key="1">
    <citation type="journal article" date="2014" name="PLoS Genet.">
        <title>Analysis of the Phlebiopsis gigantea genome, transcriptome and secretome provides insight into its pioneer colonization strategies of wood.</title>
        <authorList>
            <person name="Hori C."/>
            <person name="Ishida T."/>
            <person name="Igarashi K."/>
            <person name="Samejima M."/>
            <person name="Suzuki H."/>
            <person name="Master E."/>
            <person name="Ferreira P."/>
            <person name="Ruiz-Duenas F.J."/>
            <person name="Held B."/>
            <person name="Canessa P."/>
            <person name="Larrondo L.F."/>
            <person name="Schmoll M."/>
            <person name="Druzhinina I.S."/>
            <person name="Kubicek C.P."/>
            <person name="Gaskell J.A."/>
            <person name="Kersten P."/>
            <person name="St John F."/>
            <person name="Glasner J."/>
            <person name="Sabat G."/>
            <person name="Splinter BonDurant S."/>
            <person name="Syed K."/>
            <person name="Yadav J."/>
            <person name="Mgbeahuruike A.C."/>
            <person name="Kovalchuk A."/>
            <person name="Asiegbu F.O."/>
            <person name="Lackner G."/>
            <person name="Hoffmeister D."/>
            <person name="Rencoret J."/>
            <person name="Gutierrez A."/>
            <person name="Sun H."/>
            <person name="Lindquist E."/>
            <person name="Barry K."/>
            <person name="Riley R."/>
            <person name="Grigoriev I.V."/>
            <person name="Henrissat B."/>
            <person name="Kues U."/>
            <person name="Berka R.M."/>
            <person name="Martinez A.T."/>
            <person name="Covert S.F."/>
            <person name="Blanchette R.A."/>
            <person name="Cullen D."/>
        </authorList>
    </citation>
    <scope>NUCLEOTIDE SEQUENCE [LARGE SCALE GENOMIC DNA]</scope>
    <source>
        <strain evidence="8 9">11061_1 CR5-6</strain>
    </source>
</reference>
<dbReference type="Pfam" id="PF08386">
    <property type="entry name" value="Abhydrolase_4"/>
    <property type="match status" value="1"/>
</dbReference>
<feature type="domain" description="AB hydrolase-1" evidence="5">
    <location>
        <begin position="83"/>
        <end position="243"/>
    </location>
</feature>
<feature type="signal peptide" evidence="4">
    <location>
        <begin position="1"/>
        <end position="17"/>
    </location>
</feature>
<evidence type="ECO:0000259" key="7">
    <source>
        <dbReference type="Pfam" id="PF11895"/>
    </source>
</evidence>
<feature type="domain" description="Peptidase S33 tripeptidyl aminopeptidase-like C-terminal" evidence="6">
    <location>
        <begin position="420"/>
        <end position="509"/>
    </location>
</feature>
<dbReference type="Pfam" id="PF11895">
    <property type="entry name" value="Peroxidase_ext"/>
    <property type="match status" value="1"/>
</dbReference>
<dbReference type="InterPro" id="IPR051601">
    <property type="entry name" value="Serine_prot/Carboxylest_S33"/>
</dbReference>
<evidence type="ECO:0000256" key="2">
    <source>
        <dbReference type="ARBA" id="ARBA00022801"/>
    </source>
</evidence>
<dbReference type="GO" id="GO:0004601">
    <property type="term" value="F:peroxidase activity"/>
    <property type="evidence" value="ECO:0007669"/>
    <property type="project" value="InterPro"/>
</dbReference>
<gene>
    <name evidence="8" type="ORF">PHLGIDRAFT_117965</name>
</gene>
<dbReference type="Pfam" id="PF00561">
    <property type="entry name" value="Abhydrolase_1"/>
    <property type="match status" value="1"/>
</dbReference>
<dbReference type="Gene3D" id="1.10.420.10">
    <property type="entry name" value="Peroxidase, domain 2"/>
    <property type="match status" value="1"/>
</dbReference>
<dbReference type="HOGENOM" id="CLU_013364_5_2_1"/>
<dbReference type="InterPro" id="IPR029058">
    <property type="entry name" value="AB_hydrolase_fold"/>
</dbReference>
<dbReference type="SUPFAM" id="SSF48113">
    <property type="entry name" value="Heme-dependent peroxidases"/>
    <property type="match status" value="1"/>
</dbReference>
<feature type="domain" description="Fungal ligninase C-terminal" evidence="7">
    <location>
        <begin position="566"/>
        <end position="633"/>
    </location>
</feature>
<feature type="chain" id="PRO_5002169912" description="AB hydrolase-1 domain-containing protein" evidence="4">
    <location>
        <begin position="18"/>
        <end position="637"/>
    </location>
</feature>
<dbReference type="EMBL" id="KN840494">
    <property type="protein sequence ID" value="KIP07572.1"/>
    <property type="molecule type" value="Genomic_DNA"/>
</dbReference>
<dbReference type="InterPro" id="IPR000073">
    <property type="entry name" value="AB_hydrolase_1"/>
</dbReference>
<keyword evidence="2" id="KW-0378">Hydrolase</keyword>
<evidence type="ECO:0000256" key="1">
    <source>
        <dbReference type="ARBA" id="ARBA00010088"/>
    </source>
</evidence>
<dbReference type="InterPro" id="IPR024589">
    <property type="entry name" value="Ligninase_C"/>
</dbReference>
<dbReference type="GO" id="GO:0016787">
    <property type="term" value="F:hydrolase activity"/>
    <property type="evidence" value="ECO:0007669"/>
    <property type="project" value="UniProtKB-KW"/>
</dbReference>
<protein>
    <recommendedName>
        <fullName evidence="10">AB hydrolase-1 domain-containing protein</fullName>
    </recommendedName>
</protein>
<dbReference type="SUPFAM" id="SSF53474">
    <property type="entry name" value="alpha/beta-Hydrolases"/>
    <property type="match status" value="1"/>
</dbReference>
<dbReference type="AlphaFoldDB" id="A0A0C3S8N9"/>
<organism evidence="8 9">
    <name type="scientific">Phlebiopsis gigantea (strain 11061_1 CR5-6)</name>
    <name type="common">White-rot fungus</name>
    <name type="synonym">Peniophora gigantea</name>
    <dbReference type="NCBI Taxonomy" id="745531"/>
    <lineage>
        <taxon>Eukaryota</taxon>
        <taxon>Fungi</taxon>
        <taxon>Dikarya</taxon>
        <taxon>Basidiomycota</taxon>
        <taxon>Agaricomycotina</taxon>
        <taxon>Agaricomycetes</taxon>
        <taxon>Polyporales</taxon>
        <taxon>Phanerochaetaceae</taxon>
        <taxon>Phlebiopsis</taxon>
    </lineage>
</organism>
<dbReference type="Gene3D" id="3.40.50.1820">
    <property type="entry name" value="alpha/beta hydrolase"/>
    <property type="match status" value="1"/>
</dbReference>
<dbReference type="PANTHER" id="PTHR43248:SF25">
    <property type="entry name" value="AB HYDROLASE-1 DOMAIN-CONTAINING PROTEIN-RELATED"/>
    <property type="match status" value="1"/>
</dbReference>
<keyword evidence="9" id="KW-1185">Reference proteome</keyword>
<dbReference type="GO" id="GO:0020037">
    <property type="term" value="F:heme binding"/>
    <property type="evidence" value="ECO:0007669"/>
    <property type="project" value="InterPro"/>
</dbReference>
<evidence type="ECO:0000256" key="3">
    <source>
        <dbReference type="SAM" id="MobiDB-lite"/>
    </source>
</evidence>
<dbReference type="PANTHER" id="PTHR43248">
    <property type="entry name" value="2-SUCCINYL-6-HYDROXY-2,4-CYCLOHEXADIENE-1-CARBOXYLATE SYNTHASE"/>
    <property type="match status" value="1"/>
</dbReference>